<dbReference type="SMART" id="SM00109">
    <property type="entry name" value="C1"/>
    <property type="match status" value="1"/>
</dbReference>
<feature type="compositionally biased region" description="Basic and acidic residues" evidence="11">
    <location>
        <begin position="412"/>
        <end position="425"/>
    </location>
</feature>
<evidence type="ECO:0000256" key="2">
    <source>
        <dbReference type="ARBA" id="ARBA00012513"/>
    </source>
</evidence>
<dbReference type="InterPro" id="IPR001245">
    <property type="entry name" value="Ser-Thr/Tyr_kinase_cat_dom"/>
</dbReference>
<dbReference type="PROSITE" id="PS50081">
    <property type="entry name" value="ZF_DAG_PE_2"/>
    <property type="match status" value="1"/>
</dbReference>
<keyword evidence="5" id="KW-0479">Metal-binding</keyword>
<name>A0AA35WKL2_GEOBA</name>
<dbReference type="PROSITE" id="PS00107">
    <property type="entry name" value="PROTEIN_KINASE_ATP"/>
    <property type="match status" value="1"/>
</dbReference>
<sequence length="883" mass="97679">MSAATAAAPLPQPPRVVPAAMGVSHHHNPGPPSPSKEVRELRKIISATELELHEIQQIGFIGHGERPSLVIEEELALYVRLQELKRRERDLTNNRQRVTHSPGAQGHRSPEASDSQLFSPTRHSVHLPVTSPNPPPQPSHPPLGPSLSSIPHSPPYTSPSFPLSHPPPSNLPLTPSLCGEEDVLRVGLPDGMRTAVKVQHGLTLRQALKKPMTTRNLSTSRCVVYVNHKNHRQRFIDWATDTSVLGGQEVRVEYKDNFKKTAIENHHNFVRKTFIALAFCDVCKKYLFQGFRCDACGYRCHQRCCPKVPIRCSYYDDDILYAYLLAGQNTPAVVQSIPPKTPQMPIQFTFTSPPAAAPPSQTPTPQPLSQMMEVRQGSPDSSSHHHLRKMSSGTRERSISTPNVLYNSTNGNRDRCSSDVHESRFSRSTSPHYRATGSTTPTTDTHNLLSPDSGYLPDSSSSSLASHIRGDNRHTSSSSSSPSLDHIHTVAVATETTSSHHSKGHRRHRRQLGKGEAKISASSVEHMQVHGTGSEDPRSAAPAGAGGDTKHQRLERKGSGNILDRQHVVHDRKRGPLERRNSSGDRLSVTPDSPSPASSPGIIVNHRQQALQASHRSTSSGELIVAPKERERGNGKEGGASSSGRHGSSTSYHSSTLPLSKHRRNKSGSEEKSRKKTHRDSTDEWEIPYQDIQIDEKIGSGSFGTVYKGKWHGPVAIKKLKVTNPTEAQLQAFKNEVSVLRKTRHANIILFMGWTSLPQITIVTQWCEGSTLYRVVHVQEMKLEMHQMIDVAKQTAQGVDYLHAKNIIHRDLKSNNIFLHDDLTVKIGDFGLATVKTVWRGEEKVRQPTGSILWMAPEVIQMKDPIHTHHTVTSTHSESSFTS</sequence>
<dbReference type="SMART" id="SM00455">
    <property type="entry name" value="RBD"/>
    <property type="match status" value="1"/>
</dbReference>
<feature type="compositionally biased region" description="Polar residues" evidence="11">
    <location>
        <begin position="606"/>
        <end position="621"/>
    </location>
</feature>
<dbReference type="InterPro" id="IPR008271">
    <property type="entry name" value="Ser/Thr_kinase_AS"/>
</dbReference>
<dbReference type="SMART" id="SM00220">
    <property type="entry name" value="S_TKc"/>
    <property type="match status" value="1"/>
</dbReference>
<feature type="compositionally biased region" description="Polar residues" evidence="11">
    <location>
        <begin position="399"/>
        <end position="411"/>
    </location>
</feature>
<dbReference type="GO" id="GO:0005524">
    <property type="term" value="F:ATP binding"/>
    <property type="evidence" value="ECO:0007669"/>
    <property type="project" value="UniProtKB-UniRule"/>
</dbReference>
<evidence type="ECO:0000256" key="6">
    <source>
        <dbReference type="ARBA" id="ARBA00022741"/>
    </source>
</evidence>
<feature type="region of interest" description="Disordered" evidence="11">
    <location>
        <begin position="345"/>
        <end position="684"/>
    </location>
</feature>
<dbReference type="PROSITE" id="PS50011">
    <property type="entry name" value="PROTEIN_KINASE_DOM"/>
    <property type="match status" value="1"/>
</dbReference>
<dbReference type="GO" id="GO:0046872">
    <property type="term" value="F:metal ion binding"/>
    <property type="evidence" value="ECO:0007669"/>
    <property type="project" value="UniProtKB-KW"/>
</dbReference>
<dbReference type="InterPro" id="IPR000719">
    <property type="entry name" value="Prot_kinase_dom"/>
</dbReference>
<protein>
    <recommendedName>
        <fullName evidence="2">non-specific serine/threonine protein kinase</fullName>
        <ecNumber evidence="2">2.7.11.1</ecNumber>
    </recommendedName>
</protein>
<dbReference type="EC" id="2.7.11.1" evidence="2"/>
<feature type="domain" description="Phorbol-ester/DAG-type" evidence="13">
    <location>
        <begin position="266"/>
        <end position="312"/>
    </location>
</feature>
<dbReference type="Pfam" id="PF00130">
    <property type="entry name" value="C1_1"/>
    <property type="match status" value="1"/>
</dbReference>
<dbReference type="InterPro" id="IPR051681">
    <property type="entry name" value="Ser/Thr_Kinases-Pseudokinases"/>
</dbReference>
<evidence type="ECO:0000256" key="10">
    <source>
        <dbReference type="PROSITE-ProRule" id="PRU10141"/>
    </source>
</evidence>
<evidence type="ECO:0000256" key="4">
    <source>
        <dbReference type="ARBA" id="ARBA00022679"/>
    </source>
</evidence>
<accession>A0AA35WKL2</accession>
<evidence type="ECO:0000259" key="13">
    <source>
        <dbReference type="PROSITE" id="PS50081"/>
    </source>
</evidence>
<dbReference type="CDD" id="cd01816">
    <property type="entry name" value="RBD_RAF"/>
    <property type="match status" value="1"/>
</dbReference>
<evidence type="ECO:0000256" key="3">
    <source>
        <dbReference type="ARBA" id="ARBA00022527"/>
    </source>
</evidence>
<keyword evidence="3" id="KW-0723">Serine/threonine-protein kinase</keyword>
<dbReference type="CDD" id="cd20811">
    <property type="entry name" value="C1_Raf"/>
    <property type="match status" value="1"/>
</dbReference>
<feature type="binding site" evidence="10">
    <location>
        <position position="719"/>
    </location>
    <ligand>
        <name>ATP</name>
        <dbReference type="ChEBI" id="CHEBI:30616"/>
    </ligand>
</feature>
<dbReference type="Gene3D" id="3.30.200.20">
    <property type="entry name" value="Phosphorylase Kinase, domain 1"/>
    <property type="match status" value="1"/>
</dbReference>
<comment type="similarity">
    <text evidence="1">Belongs to the protein kinase superfamily. TKL Ser/Thr protein kinase family. RAF subfamily.</text>
</comment>
<keyword evidence="16" id="KW-1185">Reference proteome</keyword>
<dbReference type="PANTHER" id="PTHR44329">
    <property type="entry name" value="SERINE/THREONINE-PROTEIN KINASE TNNI3K-RELATED"/>
    <property type="match status" value="1"/>
</dbReference>
<dbReference type="InterPro" id="IPR002219">
    <property type="entry name" value="PKC_DAG/PE"/>
</dbReference>
<evidence type="ECO:0000256" key="9">
    <source>
        <dbReference type="ARBA" id="ARBA00022840"/>
    </source>
</evidence>
<keyword evidence="4" id="KW-0808">Transferase</keyword>
<feature type="compositionally biased region" description="Polar residues" evidence="11">
    <location>
        <begin position="426"/>
        <end position="447"/>
    </location>
</feature>
<feature type="domain" description="Protein kinase" evidence="12">
    <location>
        <begin position="692"/>
        <end position="883"/>
    </location>
</feature>
<dbReference type="PANTHER" id="PTHR44329:SF262">
    <property type="entry name" value="RAF HOMOLOG SERINE_THREONINE-PROTEIN KINASE RAF"/>
    <property type="match status" value="1"/>
</dbReference>
<feature type="compositionally biased region" description="Basic residues" evidence="11">
    <location>
        <begin position="500"/>
        <end position="512"/>
    </location>
</feature>
<dbReference type="InterPro" id="IPR003116">
    <property type="entry name" value="RBD_dom"/>
</dbReference>
<keyword evidence="8" id="KW-0862">Zinc</keyword>
<dbReference type="EMBL" id="CASHTH010001833">
    <property type="protein sequence ID" value="CAI8020546.1"/>
    <property type="molecule type" value="Genomic_DNA"/>
</dbReference>
<dbReference type="InterPro" id="IPR046349">
    <property type="entry name" value="C1-like_sf"/>
</dbReference>
<organism evidence="15 16">
    <name type="scientific">Geodia barretti</name>
    <name type="common">Barrett's horny sponge</name>
    <dbReference type="NCBI Taxonomy" id="519541"/>
    <lineage>
        <taxon>Eukaryota</taxon>
        <taxon>Metazoa</taxon>
        <taxon>Porifera</taxon>
        <taxon>Demospongiae</taxon>
        <taxon>Heteroscleromorpha</taxon>
        <taxon>Tetractinellida</taxon>
        <taxon>Astrophorina</taxon>
        <taxon>Geodiidae</taxon>
        <taxon>Geodia</taxon>
    </lineage>
</organism>
<evidence type="ECO:0000259" key="12">
    <source>
        <dbReference type="PROSITE" id="PS50011"/>
    </source>
</evidence>
<keyword evidence="9 10" id="KW-0067">ATP-binding</keyword>
<dbReference type="InterPro" id="IPR017441">
    <property type="entry name" value="Protein_kinase_ATP_BS"/>
</dbReference>
<dbReference type="Gene3D" id="1.10.510.10">
    <property type="entry name" value="Transferase(Phosphotransferase) domain 1"/>
    <property type="match status" value="1"/>
</dbReference>
<dbReference type="PROSITE" id="PS00108">
    <property type="entry name" value="PROTEIN_KINASE_ST"/>
    <property type="match status" value="1"/>
</dbReference>
<dbReference type="Pfam" id="PF02196">
    <property type="entry name" value="RBD"/>
    <property type="match status" value="1"/>
</dbReference>
<dbReference type="Pfam" id="PF07714">
    <property type="entry name" value="PK_Tyr_Ser-Thr"/>
    <property type="match status" value="1"/>
</dbReference>
<proteinExistence type="inferred from homology"/>
<feature type="region of interest" description="Disordered" evidence="11">
    <location>
        <begin position="90"/>
        <end position="172"/>
    </location>
</feature>
<dbReference type="InterPro" id="IPR011009">
    <property type="entry name" value="Kinase-like_dom_sf"/>
</dbReference>
<keyword evidence="6 10" id="KW-0547">Nucleotide-binding</keyword>
<dbReference type="Proteomes" id="UP001174909">
    <property type="component" value="Unassembled WGS sequence"/>
</dbReference>
<feature type="compositionally biased region" description="Pro residues" evidence="11">
    <location>
        <begin position="355"/>
        <end position="366"/>
    </location>
</feature>
<feature type="compositionally biased region" description="Polar residues" evidence="11">
    <location>
        <begin position="112"/>
        <end position="122"/>
    </location>
</feature>
<dbReference type="GO" id="GO:0004709">
    <property type="term" value="F:MAP kinase kinase kinase activity"/>
    <property type="evidence" value="ECO:0007669"/>
    <property type="project" value="TreeGrafter"/>
</dbReference>
<feature type="compositionally biased region" description="Pro residues" evidence="11">
    <location>
        <begin position="131"/>
        <end position="144"/>
    </location>
</feature>
<feature type="compositionally biased region" description="Low complexity" evidence="11">
    <location>
        <begin position="642"/>
        <end position="659"/>
    </location>
</feature>
<dbReference type="PROSITE" id="PS50898">
    <property type="entry name" value="RBD"/>
    <property type="match status" value="1"/>
</dbReference>
<gene>
    <name evidence="15" type="ORF">GBAR_LOCUS12290</name>
</gene>
<evidence type="ECO:0000256" key="5">
    <source>
        <dbReference type="ARBA" id="ARBA00022723"/>
    </source>
</evidence>
<feature type="domain" description="RBD" evidence="14">
    <location>
        <begin position="182"/>
        <end position="255"/>
    </location>
</feature>
<dbReference type="FunFam" id="3.30.200.20:FF:000024">
    <property type="entry name" value="B-Raf proto-oncogene serine/threonine-protein kinase"/>
    <property type="match status" value="1"/>
</dbReference>
<dbReference type="SUPFAM" id="SSF56112">
    <property type="entry name" value="Protein kinase-like (PK-like)"/>
    <property type="match status" value="1"/>
</dbReference>
<dbReference type="AlphaFoldDB" id="A0AA35WKL2"/>
<feature type="region of interest" description="Disordered" evidence="11">
    <location>
        <begin position="1"/>
        <end position="38"/>
    </location>
</feature>
<evidence type="ECO:0000259" key="14">
    <source>
        <dbReference type="PROSITE" id="PS50898"/>
    </source>
</evidence>
<reference evidence="15" key="1">
    <citation type="submission" date="2023-03" db="EMBL/GenBank/DDBJ databases">
        <authorList>
            <person name="Steffen K."/>
            <person name="Cardenas P."/>
        </authorList>
    </citation>
    <scope>NUCLEOTIDE SEQUENCE</scope>
</reference>
<evidence type="ECO:0000313" key="16">
    <source>
        <dbReference type="Proteomes" id="UP001174909"/>
    </source>
</evidence>
<dbReference type="SUPFAM" id="SSF57889">
    <property type="entry name" value="Cysteine-rich domain"/>
    <property type="match status" value="1"/>
</dbReference>
<dbReference type="PROSITE" id="PS00479">
    <property type="entry name" value="ZF_DAG_PE_1"/>
    <property type="match status" value="1"/>
</dbReference>
<feature type="compositionally biased region" description="Low complexity" evidence="11">
    <location>
        <begin position="448"/>
        <end position="466"/>
    </location>
</feature>
<evidence type="ECO:0000256" key="8">
    <source>
        <dbReference type="ARBA" id="ARBA00022833"/>
    </source>
</evidence>
<dbReference type="Gene3D" id="3.30.60.20">
    <property type="match status" value="1"/>
</dbReference>
<evidence type="ECO:0000256" key="11">
    <source>
        <dbReference type="SAM" id="MobiDB-lite"/>
    </source>
</evidence>
<evidence type="ECO:0000313" key="15">
    <source>
        <dbReference type="EMBL" id="CAI8020546.1"/>
    </source>
</evidence>
<feature type="compositionally biased region" description="Basic and acidic residues" evidence="11">
    <location>
        <begin position="548"/>
        <end position="583"/>
    </location>
</feature>
<comment type="caution">
    <text evidence="15">The sequence shown here is derived from an EMBL/GenBank/DDBJ whole genome shotgun (WGS) entry which is preliminary data.</text>
</comment>
<dbReference type="Gene3D" id="3.10.20.90">
    <property type="entry name" value="Phosphatidylinositol 3-kinase Catalytic Subunit, Chain A, domain 1"/>
    <property type="match status" value="1"/>
</dbReference>
<dbReference type="InterPro" id="IPR029071">
    <property type="entry name" value="Ubiquitin-like_domsf"/>
</dbReference>
<dbReference type="SUPFAM" id="SSF54236">
    <property type="entry name" value="Ubiquitin-like"/>
    <property type="match status" value="1"/>
</dbReference>
<evidence type="ECO:0000256" key="7">
    <source>
        <dbReference type="ARBA" id="ARBA00022777"/>
    </source>
</evidence>
<keyword evidence="7 15" id="KW-0418">Kinase</keyword>
<evidence type="ECO:0000256" key="1">
    <source>
        <dbReference type="ARBA" id="ARBA00010507"/>
    </source>
</evidence>